<dbReference type="AlphaFoldDB" id="A0A015W424"/>
<evidence type="ECO:0000313" key="1">
    <source>
        <dbReference type="EMBL" id="EXY75210.1"/>
    </source>
</evidence>
<gene>
    <name evidence="1" type="ORF">M124_1032</name>
</gene>
<sequence>MRYNTYIENTENQHIEVPGTFNVIVKTRFVPFKRAKR</sequence>
<reference evidence="1 2" key="1">
    <citation type="submission" date="2014-02" db="EMBL/GenBank/DDBJ databases">
        <authorList>
            <person name="Sears C."/>
            <person name="Carroll K."/>
            <person name="Sack B.R."/>
            <person name="Qadri F."/>
            <person name="Myers L.L."/>
            <person name="Chung G.-T."/>
            <person name="Escheverria P."/>
            <person name="Fraser C.M."/>
            <person name="Sadzewicz L."/>
            <person name="Shefchek K.A."/>
            <person name="Tallon L."/>
            <person name="Das S.P."/>
            <person name="Daugherty S."/>
            <person name="Mongodin E.F."/>
        </authorList>
    </citation>
    <scope>NUCLEOTIDE SEQUENCE [LARGE SCALE GENOMIC DNA]</scope>
    <source>
        <strain evidence="2">3988T(B)14</strain>
    </source>
</reference>
<name>A0A015W424_BACFG</name>
<comment type="caution">
    <text evidence="1">The sequence shown here is derived from an EMBL/GenBank/DDBJ whole genome shotgun (WGS) entry which is preliminary data.</text>
</comment>
<dbReference type="EMBL" id="JGCY01000246">
    <property type="protein sequence ID" value="EXY75210.1"/>
    <property type="molecule type" value="Genomic_DNA"/>
</dbReference>
<evidence type="ECO:0000313" key="2">
    <source>
        <dbReference type="Proteomes" id="UP000020529"/>
    </source>
</evidence>
<accession>A0A015W424</accession>
<proteinExistence type="predicted"/>
<dbReference type="PATRIC" id="fig|1339315.3.peg.1829"/>
<dbReference type="Proteomes" id="UP000020529">
    <property type="component" value="Unassembled WGS sequence"/>
</dbReference>
<protein>
    <submittedName>
        <fullName evidence="1">Uncharacterized protein</fullName>
    </submittedName>
</protein>
<organism evidence="1 2">
    <name type="scientific">Bacteroides fragilis str. 3988T(B)14</name>
    <dbReference type="NCBI Taxonomy" id="1339315"/>
    <lineage>
        <taxon>Bacteria</taxon>
        <taxon>Pseudomonadati</taxon>
        <taxon>Bacteroidota</taxon>
        <taxon>Bacteroidia</taxon>
        <taxon>Bacteroidales</taxon>
        <taxon>Bacteroidaceae</taxon>
        <taxon>Bacteroides</taxon>
    </lineage>
</organism>